<gene>
    <name evidence="1" type="ORF">UY23_C0001G0330</name>
</gene>
<dbReference type="EMBL" id="LCPF01000001">
    <property type="protein sequence ID" value="KKU91724.1"/>
    <property type="molecule type" value="Genomic_DNA"/>
</dbReference>
<evidence type="ECO:0000313" key="2">
    <source>
        <dbReference type="Proteomes" id="UP000034956"/>
    </source>
</evidence>
<name>A0A0G1UC86_9BACT</name>
<organism evidence="1 2">
    <name type="scientific">Candidatus Jorgensenbacteria bacterium GW2011_GWA1_48_11</name>
    <dbReference type="NCBI Taxonomy" id="1618660"/>
    <lineage>
        <taxon>Bacteria</taxon>
        <taxon>Candidatus Joergenseniibacteriota</taxon>
    </lineage>
</organism>
<evidence type="ECO:0000313" key="1">
    <source>
        <dbReference type="EMBL" id="KKU91724.1"/>
    </source>
</evidence>
<accession>A0A0G1UC86</accession>
<dbReference type="Proteomes" id="UP000034956">
    <property type="component" value="Unassembled WGS sequence"/>
</dbReference>
<sequence length="1425" mass="144997">MFSKKYLIILGLAVFALFIMGAEFTHAQALTSIKFVEQASPPTCTGNAGSLYVTTGHALQICNGSSWGAVGAGTVTSVGTGSGLTGGPITGSGTITLNMAGGVCSGTNKISTLSATGTIVCTADVDTNSGGTITGVTAGTGISGGGTSGTVTINATLGTTIETGEITDGTIQEIDLEATNAPTDNYILSYDSATAGFTWVVDAAGTGDIEGVTAGTGISGGGTSGTVTVTLNMAGGTCSGTNKISTLSATGTVVCTADVDTNSGGTVTGTGTGANYVPKWTSTTALGTSLIYDNGTNVGIGTTSPETKLTVAGDISIPTGNIIRSYDASNQNSTINLYNVTAKIVFGTYYGDATNGGFLFQTNTSGTANNAMLIRGDGNVGIGTTSPASRLNVIPASNVNLIATFEGNHATTGGYITIGDEANNLERGYFGFGSSVGGSAGITTIALRSQGDLQFLTGGSATRMTIDSSGNVGIGTTSPAAELDVNKSEAGGTVDIFVKNADNTNGASNARFVASVGGVSSGDPKMGLAVTGVRDYFWLLDNSDSDKLKLQTNDVDILAIDTGGKVGIGTTGPGNPLTVAADGATTMGLLRNDPDGLSNFAAIGAIAFGTRETGDNQERYGAIIGGIAEELWTDATSYGSGLAFSVVPIGSTTVTPAMRISNAGRVGIGTTAPSQKFEVIGNTSSTQFCLGGSCITSWPSGDITGVTAGTGLTGGGSSGSVTLTLAMAGGVCSGTNKISTLSATGTIVCTADVDTNSGGTVTSVDSGNGLTGGPITGSGTLAVGAGTGISVAADSVAVNTGTAFTWTAGHTYQTASVPFVLRETDQTLPAGLWRIPADGNTLRIDRNTAVAGDFSTYTTVFSIDASNNINVGTWQGSSIATAYTAAKDTTDDSVSGTVDGSEITDGTIEEVDLEATNAPTDNYILSFDLATGGFTWVVDAAGTGDIEGVTAGTGLTGGGTSGTVTLNASLGTAIEKGELSNSGTLGFTWSDAEVSDTLTASAVPWTGISSKPNWMTATNLIYDLANANNSVPSGFYQYNTGTNYPTAGTWYNLINVRHSNVSNDHGFQLAASYYDENIWSRTYQGGTGANDGTYTTWRKLWHAANDGAGSGLDADLLDGISSASFAPLANPSFTGSAVISGNRPVTISPAGNIFIKGETGGWNDGYFFTGSSGTDRGGFGALGSTDAVTYYYIGPSYTSPYMTLNSGNVGIGTTSPGSYRLNVSGTVYIDNGAAGTADLVVPDKIDTTTVDPIYTIGGVRYATYLPGMTGQKEETTGVALLRPTNNSELITNNGDRLSVTSYKFVIDFSKAEIGSDLWLFAQAINVDGRSYIAPDGEIYRTTSQEIFDNTTILLTPSFNGKAWYEKDSENRKITIFAIPDSSFIIPNSLEVSYRLTAPRFDSARWSNFAPHATFDGLNLDEYLAK</sequence>
<reference evidence="1 2" key="1">
    <citation type="journal article" date="2015" name="Nature">
        <title>rRNA introns, odd ribosomes, and small enigmatic genomes across a large radiation of phyla.</title>
        <authorList>
            <person name="Brown C.T."/>
            <person name="Hug L.A."/>
            <person name="Thomas B.C."/>
            <person name="Sharon I."/>
            <person name="Castelle C.J."/>
            <person name="Singh A."/>
            <person name="Wilkins M.J."/>
            <person name="Williams K.H."/>
            <person name="Banfield J.F."/>
        </authorList>
    </citation>
    <scope>NUCLEOTIDE SEQUENCE [LARGE SCALE GENOMIC DNA]</scope>
</reference>
<proteinExistence type="predicted"/>
<comment type="caution">
    <text evidence="1">The sequence shown here is derived from an EMBL/GenBank/DDBJ whole genome shotgun (WGS) entry which is preliminary data.</text>
</comment>
<protein>
    <submittedName>
        <fullName evidence="1">Cell wall surface anchor family protein</fullName>
    </submittedName>
</protein>
<dbReference type="PATRIC" id="fig|1618660.3.peg.337"/>